<evidence type="ECO:0000256" key="1">
    <source>
        <dbReference type="ARBA" id="ARBA00004141"/>
    </source>
</evidence>
<dbReference type="GO" id="GO:0036503">
    <property type="term" value="P:ERAD pathway"/>
    <property type="evidence" value="ECO:0007669"/>
    <property type="project" value="InterPro"/>
</dbReference>
<evidence type="ECO:0000313" key="9">
    <source>
        <dbReference type="Proteomes" id="UP000228934"/>
    </source>
</evidence>
<dbReference type="SMART" id="SM00213">
    <property type="entry name" value="UBQ"/>
    <property type="match status" value="1"/>
</dbReference>
<dbReference type="GO" id="GO:0016020">
    <property type="term" value="C:membrane"/>
    <property type="evidence" value="ECO:0007669"/>
    <property type="project" value="UniProtKB-SubCell"/>
</dbReference>
<feature type="compositionally biased region" description="Acidic residues" evidence="5">
    <location>
        <begin position="178"/>
        <end position="190"/>
    </location>
</feature>
<comment type="subcellular location">
    <subcellularLocation>
        <location evidence="1">Membrane</location>
        <topology evidence="1">Multi-pass membrane protein</topology>
    </subcellularLocation>
</comment>
<dbReference type="Pfam" id="PF00240">
    <property type="entry name" value="ubiquitin"/>
    <property type="match status" value="1"/>
</dbReference>
<feature type="transmembrane region" description="Helical" evidence="6">
    <location>
        <begin position="336"/>
        <end position="354"/>
    </location>
</feature>
<dbReference type="InterPro" id="IPR029071">
    <property type="entry name" value="Ubiquitin-like_domsf"/>
</dbReference>
<dbReference type="CDD" id="cd17132">
    <property type="entry name" value="Ubl_TMUB2"/>
    <property type="match status" value="1"/>
</dbReference>
<feature type="transmembrane region" description="Helical" evidence="6">
    <location>
        <begin position="71"/>
        <end position="89"/>
    </location>
</feature>
<dbReference type="EMBL" id="KV926723">
    <property type="protein sequence ID" value="PIO37559.1"/>
    <property type="molecule type" value="Genomic_DNA"/>
</dbReference>
<dbReference type="AlphaFoldDB" id="A0A2G9SBI5"/>
<feature type="compositionally biased region" description="Basic and acidic residues" evidence="5">
    <location>
        <begin position="197"/>
        <end position="206"/>
    </location>
</feature>
<dbReference type="Proteomes" id="UP000228934">
    <property type="component" value="Unassembled WGS sequence"/>
</dbReference>
<name>A0A2G9SBI5_AQUCT</name>
<keyword evidence="3 6" id="KW-1133">Transmembrane helix</keyword>
<dbReference type="InterPro" id="IPR040352">
    <property type="entry name" value="TMUB1/2"/>
</dbReference>
<feature type="transmembrane region" description="Helical" evidence="6">
    <location>
        <begin position="361"/>
        <end position="385"/>
    </location>
</feature>
<evidence type="ECO:0000256" key="5">
    <source>
        <dbReference type="SAM" id="MobiDB-lite"/>
    </source>
</evidence>
<keyword evidence="2 6" id="KW-0812">Transmembrane</keyword>
<sequence>MRSTIQTCTVATPRRHPGPPSLVALRVTSLFLCRVGPGDPDLGLTGSQRRLAKMGTESPPPTMIEGLGDEVTVAVGLFILLLALVLAWLSTYVAEGSDPLLGSLMPAGRREPLLGLSNPVPPNPEAQRTVEPQVEKPEEGEQGQGGEQGAGSESASLDQMLDIQGVPKRGQPVTAVSDTDEDLTEGEVDGADISQEVTRRKVPPEERETEGDGGTKQQDHEWRKRTSKGQEQTQPEEGLITVRLKFLNETEEVALVRPDDTIGTLKSKYFPGQEPQMKLIFQGQLLHDSSQTLRSLHITDNCVIHCHRSQATVSSSPVGPESGGTSTEHTGLTPPIGNLMIPIFVVMLALIWYFRINYRQFFTAPATVSLCGVTVFFSFLVFGMYGR</sequence>
<dbReference type="PROSITE" id="PS50053">
    <property type="entry name" value="UBIQUITIN_2"/>
    <property type="match status" value="1"/>
</dbReference>
<dbReference type="PANTHER" id="PTHR14557">
    <property type="entry name" value="PROTEIN C7ORF21"/>
    <property type="match status" value="1"/>
</dbReference>
<dbReference type="SUPFAM" id="SSF54236">
    <property type="entry name" value="Ubiquitin-like"/>
    <property type="match status" value="1"/>
</dbReference>
<dbReference type="OrthoDB" id="161999at2759"/>
<evidence type="ECO:0000256" key="4">
    <source>
        <dbReference type="ARBA" id="ARBA00023136"/>
    </source>
</evidence>
<gene>
    <name evidence="8" type="ORF">AB205_0056850</name>
</gene>
<protein>
    <recommendedName>
        <fullName evidence="7">Ubiquitin-like domain-containing protein</fullName>
    </recommendedName>
</protein>
<dbReference type="InterPro" id="IPR000626">
    <property type="entry name" value="Ubiquitin-like_dom"/>
</dbReference>
<feature type="region of interest" description="Disordered" evidence="5">
    <location>
        <begin position="112"/>
        <end position="237"/>
    </location>
</feature>
<dbReference type="Gene3D" id="3.10.20.90">
    <property type="entry name" value="Phosphatidylinositol 3-kinase Catalytic Subunit, Chain A, domain 1"/>
    <property type="match status" value="1"/>
</dbReference>
<reference evidence="9" key="1">
    <citation type="journal article" date="2017" name="Nat. Commun.">
        <title>The North American bullfrog draft genome provides insight into hormonal regulation of long noncoding RNA.</title>
        <authorList>
            <person name="Hammond S.A."/>
            <person name="Warren R.L."/>
            <person name="Vandervalk B.P."/>
            <person name="Kucuk E."/>
            <person name="Khan H."/>
            <person name="Gibb E.A."/>
            <person name="Pandoh P."/>
            <person name="Kirk H."/>
            <person name="Zhao Y."/>
            <person name="Jones M."/>
            <person name="Mungall A.J."/>
            <person name="Coope R."/>
            <person name="Pleasance S."/>
            <person name="Moore R.A."/>
            <person name="Holt R.A."/>
            <person name="Round J.M."/>
            <person name="Ohora S."/>
            <person name="Walle B.V."/>
            <person name="Veldhoen N."/>
            <person name="Helbing C.C."/>
            <person name="Birol I."/>
        </authorList>
    </citation>
    <scope>NUCLEOTIDE SEQUENCE [LARGE SCALE GENOMIC DNA]</scope>
</reference>
<feature type="domain" description="Ubiquitin-like" evidence="7">
    <location>
        <begin position="240"/>
        <end position="305"/>
    </location>
</feature>
<evidence type="ECO:0000256" key="3">
    <source>
        <dbReference type="ARBA" id="ARBA00022989"/>
    </source>
</evidence>
<keyword evidence="4 6" id="KW-0472">Membrane</keyword>
<proteinExistence type="predicted"/>
<organism evidence="8 9">
    <name type="scientific">Aquarana catesbeiana</name>
    <name type="common">American bullfrog</name>
    <name type="synonym">Rana catesbeiana</name>
    <dbReference type="NCBI Taxonomy" id="8400"/>
    <lineage>
        <taxon>Eukaryota</taxon>
        <taxon>Metazoa</taxon>
        <taxon>Chordata</taxon>
        <taxon>Craniata</taxon>
        <taxon>Vertebrata</taxon>
        <taxon>Euteleostomi</taxon>
        <taxon>Amphibia</taxon>
        <taxon>Batrachia</taxon>
        <taxon>Anura</taxon>
        <taxon>Neobatrachia</taxon>
        <taxon>Ranoidea</taxon>
        <taxon>Ranidae</taxon>
        <taxon>Aquarana</taxon>
    </lineage>
</organism>
<evidence type="ECO:0000313" key="8">
    <source>
        <dbReference type="EMBL" id="PIO37559.1"/>
    </source>
</evidence>
<dbReference type="PANTHER" id="PTHR14557:SF4">
    <property type="entry name" value="TRANSMEMBRANE AND UBIQUITIN-LIKE DOMAIN-CONTAINING PROTEIN 2"/>
    <property type="match status" value="1"/>
</dbReference>
<accession>A0A2G9SBI5</accession>
<evidence type="ECO:0000256" key="2">
    <source>
        <dbReference type="ARBA" id="ARBA00022692"/>
    </source>
</evidence>
<evidence type="ECO:0000256" key="6">
    <source>
        <dbReference type="SAM" id="Phobius"/>
    </source>
</evidence>
<keyword evidence="9" id="KW-1185">Reference proteome</keyword>
<evidence type="ECO:0000259" key="7">
    <source>
        <dbReference type="PROSITE" id="PS50053"/>
    </source>
</evidence>